<organism evidence="2 3">
    <name type="scientific">Zalophus californianus</name>
    <name type="common">California sealion</name>
    <dbReference type="NCBI Taxonomy" id="9704"/>
    <lineage>
        <taxon>Eukaryota</taxon>
        <taxon>Metazoa</taxon>
        <taxon>Chordata</taxon>
        <taxon>Craniata</taxon>
        <taxon>Vertebrata</taxon>
        <taxon>Euteleostomi</taxon>
        <taxon>Mammalia</taxon>
        <taxon>Eutheria</taxon>
        <taxon>Laurasiatheria</taxon>
        <taxon>Carnivora</taxon>
        <taxon>Caniformia</taxon>
        <taxon>Pinnipedia</taxon>
        <taxon>Otariidae</taxon>
        <taxon>Zalophus</taxon>
    </lineage>
</organism>
<gene>
    <name evidence="3" type="primary">LOC113914941</name>
</gene>
<feature type="compositionally biased region" description="Polar residues" evidence="1">
    <location>
        <begin position="156"/>
        <end position="167"/>
    </location>
</feature>
<accession>A0A6J2BZ78</accession>
<evidence type="ECO:0000313" key="3">
    <source>
        <dbReference type="RefSeq" id="XP_027436366.2"/>
    </source>
</evidence>
<dbReference type="RefSeq" id="XP_027436366.2">
    <property type="nucleotide sequence ID" value="XM_027580565.2"/>
</dbReference>
<evidence type="ECO:0000313" key="2">
    <source>
        <dbReference type="Proteomes" id="UP000515165"/>
    </source>
</evidence>
<evidence type="ECO:0000256" key="1">
    <source>
        <dbReference type="SAM" id="MobiDB-lite"/>
    </source>
</evidence>
<dbReference type="AlphaFoldDB" id="A0A6J2BZ78"/>
<reference evidence="3" key="1">
    <citation type="submission" date="2025-08" db="UniProtKB">
        <authorList>
            <consortium name="RefSeq"/>
        </authorList>
    </citation>
    <scope>IDENTIFICATION</scope>
    <source>
        <tissue evidence="3">Blood</tissue>
    </source>
</reference>
<feature type="region of interest" description="Disordered" evidence="1">
    <location>
        <begin position="156"/>
        <end position="225"/>
    </location>
</feature>
<feature type="compositionally biased region" description="Basic residues" evidence="1">
    <location>
        <begin position="83"/>
        <end position="92"/>
    </location>
</feature>
<dbReference type="GeneID" id="113914941"/>
<keyword evidence="2" id="KW-1185">Reference proteome</keyword>
<dbReference type="KEGG" id="zca:113914941"/>
<dbReference type="Proteomes" id="UP000515165">
    <property type="component" value="Chromosome 11"/>
</dbReference>
<feature type="region of interest" description="Disordered" evidence="1">
    <location>
        <begin position="82"/>
        <end position="107"/>
    </location>
</feature>
<proteinExistence type="predicted"/>
<sequence length="337" mass="37195">MVHEAFCNFELLHCCRPTQGTHPIPTLSTGKQHHPIPPRVSAGRAFPPSRLPTQPNFSGPSATFPGLPGYQKQCFKRMDNLKKIRRRRRKSRVSSQKLAPNLEEKSKGEHCHLENKVWVNFVRRHTNILPQQPQPVRHQAPQQLTVLDGTLPPQITSETTLTSNKGSGLTPRPGFHQAGHDLDPVPGRTKITYHPGPELSAPPRLSSVSTRPGLIPTRGRNPLKEKGAAGIDKFKVCPPAALHPTAFLPDHSPGINCPVPLPLQQRWRDPASSRFCLPPPTQTRTLGLARATQGSALLEVKFPFSSRQLKSGLKGCPPLGYCGNCQRNSPHHTFPKI</sequence>
<name>A0A6J2BZ78_ZALCA</name>
<protein>
    <submittedName>
        <fullName evidence="3">Uncharacterized protein LOC113914941</fullName>
    </submittedName>
</protein>